<dbReference type="Pfam" id="PF00356">
    <property type="entry name" value="LacI"/>
    <property type="match status" value="1"/>
</dbReference>
<dbReference type="CDD" id="cd01392">
    <property type="entry name" value="HTH_LacI"/>
    <property type="match status" value="1"/>
</dbReference>
<dbReference type="Proteomes" id="UP001589568">
    <property type="component" value="Unassembled WGS sequence"/>
</dbReference>
<dbReference type="SUPFAM" id="SSF53822">
    <property type="entry name" value="Periplasmic binding protein-like I"/>
    <property type="match status" value="1"/>
</dbReference>
<dbReference type="RefSeq" id="WP_379482807.1">
    <property type="nucleotide sequence ID" value="NZ_JBHMCF010000007.1"/>
</dbReference>
<dbReference type="EMBL" id="JBHMCF010000007">
    <property type="protein sequence ID" value="MFB9469264.1"/>
    <property type="molecule type" value="Genomic_DNA"/>
</dbReference>
<name>A0ABV5NG69_9ACTN</name>
<keyword evidence="6" id="KW-1185">Reference proteome</keyword>
<dbReference type="SUPFAM" id="SSF47413">
    <property type="entry name" value="lambda repressor-like DNA-binding domains"/>
    <property type="match status" value="1"/>
</dbReference>
<accession>A0ABV5NG69</accession>
<gene>
    <name evidence="5" type="ORF">ACFFR3_07085</name>
</gene>
<dbReference type="PANTHER" id="PTHR30146:SF109">
    <property type="entry name" value="HTH-TYPE TRANSCRIPTIONAL REGULATOR GALS"/>
    <property type="match status" value="1"/>
</dbReference>
<keyword evidence="1" id="KW-0805">Transcription regulation</keyword>
<dbReference type="GO" id="GO:0003677">
    <property type="term" value="F:DNA binding"/>
    <property type="evidence" value="ECO:0007669"/>
    <property type="project" value="UniProtKB-KW"/>
</dbReference>
<evidence type="ECO:0000313" key="6">
    <source>
        <dbReference type="Proteomes" id="UP001589568"/>
    </source>
</evidence>
<dbReference type="InterPro" id="IPR028082">
    <property type="entry name" value="Peripla_BP_I"/>
</dbReference>
<dbReference type="PROSITE" id="PS00356">
    <property type="entry name" value="HTH_LACI_1"/>
    <property type="match status" value="1"/>
</dbReference>
<protein>
    <submittedName>
        <fullName evidence="5">LacI family DNA-binding transcriptional regulator</fullName>
    </submittedName>
</protein>
<evidence type="ECO:0000259" key="4">
    <source>
        <dbReference type="PROSITE" id="PS50932"/>
    </source>
</evidence>
<evidence type="ECO:0000256" key="2">
    <source>
        <dbReference type="ARBA" id="ARBA00023125"/>
    </source>
</evidence>
<dbReference type="CDD" id="cd01574">
    <property type="entry name" value="PBP1_LacI"/>
    <property type="match status" value="1"/>
</dbReference>
<dbReference type="PROSITE" id="PS50932">
    <property type="entry name" value="HTH_LACI_2"/>
    <property type="match status" value="1"/>
</dbReference>
<sequence>MADVAKLAGVSQQTVSRVLNKHPRVREATRARVLHAIGILGYRRNLAARALVTRRSHRLGVIGFNTTLYGPARTVHGIEQAAREAGYFVSVLSLRTINAPTAISSLVEQGVDEAIGHLVEQGVDGVVVVAPQHAAARALAGLPAGLPAVAIEYPHHGHVPVVRVDQAEGARQATALLLALGHETVWHVSGPDGWLESEGRREGWRAALSAAGREIPEPLTGDWTPRSGYVAGGELARVPGLSAVFVANDQMALGLLRAFSEAGIRVPEQVSVVGFDDVPESAYFTPALTTVRQDFGQVGRLSIELLLGRMDAARPAAHEVLVVPPQLIARDSTARARNVR</sequence>
<proteinExistence type="predicted"/>
<dbReference type="InterPro" id="IPR000843">
    <property type="entry name" value="HTH_LacI"/>
</dbReference>
<reference evidence="5 6" key="1">
    <citation type="submission" date="2024-09" db="EMBL/GenBank/DDBJ databases">
        <authorList>
            <person name="Sun Q."/>
            <person name="Mori K."/>
        </authorList>
    </citation>
    <scope>NUCLEOTIDE SEQUENCE [LARGE SCALE GENOMIC DNA]</scope>
    <source>
        <strain evidence="5 6">JCM 3324</strain>
    </source>
</reference>
<dbReference type="InterPro" id="IPR046335">
    <property type="entry name" value="LacI/GalR-like_sensor"/>
</dbReference>
<dbReference type="Pfam" id="PF13377">
    <property type="entry name" value="Peripla_BP_3"/>
    <property type="match status" value="1"/>
</dbReference>
<keyword evidence="3" id="KW-0804">Transcription</keyword>
<dbReference type="SMART" id="SM00354">
    <property type="entry name" value="HTH_LACI"/>
    <property type="match status" value="1"/>
</dbReference>
<dbReference type="Gene3D" id="3.40.50.2300">
    <property type="match status" value="2"/>
</dbReference>
<feature type="domain" description="HTH lacI-type" evidence="4">
    <location>
        <begin position="1"/>
        <end position="53"/>
    </location>
</feature>
<evidence type="ECO:0000256" key="3">
    <source>
        <dbReference type="ARBA" id="ARBA00023163"/>
    </source>
</evidence>
<dbReference type="InterPro" id="IPR010982">
    <property type="entry name" value="Lambda_DNA-bd_dom_sf"/>
</dbReference>
<dbReference type="Gene3D" id="1.10.260.40">
    <property type="entry name" value="lambda repressor-like DNA-binding domains"/>
    <property type="match status" value="1"/>
</dbReference>
<dbReference type="PANTHER" id="PTHR30146">
    <property type="entry name" value="LACI-RELATED TRANSCRIPTIONAL REPRESSOR"/>
    <property type="match status" value="1"/>
</dbReference>
<keyword evidence="2 5" id="KW-0238">DNA-binding</keyword>
<comment type="caution">
    <text evidence="5">The sequence shown here is derived from an EMBL/GenBank/DDBJ whole genome shotgun (WGS) entry which is preliminary data.</text>
</comment>
<evidence type="ECO:0000313" key="5">
    <source>
        <dbReference type="EMBL" id="MFB9469264.1"/>
    </source>
</evidence>
<organism evidence="5 6">
    <name type="scientific">Nonomuraea salmonea</name>
    <dbReference type="NCBI Taxonomy" id="46181"/>
    <lineage>
        <taxon>Bacteria</taxon>
        <taxon>Bacillati</taxon>
        <taxon>Actinomycetota</taxon>
        <taxon>Actinomycetes</taxon>
        <taxon>Streptosporangiales</taxon>
        <taxon>Streptosporangiaceae</taxon>
        <taxon>Nonomuraea</taxon>
    </lineage>
</organism>
<evidence type="ECO:0000256" key="1">
    <source>
        <dbReference type="ARBA" id="ARBA00023015"/>
    </source>
</evidence>